<dbReference type="InterPro" id="IPR004413">
    <property type="entry name" value="GatB"/>
</dbReference>
<evidence type="ECO:0000313" key="10">
    <source>
        <dbReference type="EMBL" id="TNY22849.1"/>
    </source>
</evidence>
<dbReference type="InterPro" id="IPR003789">
    <property type="entry name" value="Asn/Gln_tRNA_amidoTrase-B-like"/>
</dbReference>
<comment type="caution">
    <text evidence="10">The sequence shown here is derived from an EMBL/GenBank/DDBJ whole genome shotgun (WGS) entry which is preliminary data.</text>
</comment>
<dbReference type="SUPFAM" id="SSF55931">
    <property type="entry name" value="Glutamine synthetase/guanido kinase"/>
    <property type="match status" value="1"/>
</dbReference>
<dbReference type="InterPro" id="IPR014746">
    <property type="entry name" value="Gln_synth/guanido_kin_cat_dom"/>
</dbReference>
<feature type="region of interest" description="Disordered" evidence="8">
    <location>
        <begin position="146"/>
        <end position="174"/>
    </location>
</feature>
<dbReference type="GO" id="GO:0005524">
    <property type="term" value="F:ATP binding"/>
    <property type="evidence" value="ECO:0007669"/>
    <property type="project" value="UniProtKB-KW"/>
</dbReference>
<keyword evidence="10" id="KW-0808">Transferase</keyword>
<feature type="domain" description="Asn/Gln amidotransferase" evidence="9">
    <location>
        <begin position="439"/>
        <end position="612"/>
    </location>
</feature>
<dbReference type="Proteomes" id="UP000311382">
    <property type="component" value="Unassembled WGS sequence"/>
</dbReference>
<dbReference type="Gene3D" id="1.10.10.410">
    <property type="match status" value="1"/>
</dbReference>
<dbReference type="OrthoDB" id="1722066at2759"/>
<dbReference type="STRING" id="5288.A0A5C5G348"/>
<evidence type="ECO:0000259" key="9">
    <source>
        <dbReference type="SMART" id="SM00845"/>
    </source>
</evidence>
<evidence type="ECO:0000256" key="4">
    <source>
        <dbReference type="ARBA" id="ARBA00022840"/>
    </source>
</evidence>
<dbReference type="InterPro" id="IPR017959">
    <property type="entry name" value="Asn/Gln-tRNA_amidoTrfase_suB/E"/>
</dbReference>
<keyword evidence="4 7" id="KW-0067">ATP-binding</keyword>
<proteinExistence type="inferred from homology"/>
<accession>A0A5C5G348</accession>
<dbReference type="InterPro" id="IPR023168">
    <property type="entry name" value="GatB_Yqey_C_2"/>
</dbReference>
<comment type="subunit">
    <text evidence="7">Subunit of the heterotrimeric GatCAB amidotransferase (AdT) complex, composed of A, B and C subunits.</text>
</comment>
<dbReference type="GO" id="GO:0050567">
    <property type="term" value="F:glutaminyl-tRNA synthase (glutamine-hydrolyzing) activity"/>
    <property type="evidence" value="ECO:0007669"/>
    <property type="project" value="UniProtKB-UniRule"/>
</dbReference>
<feature type="region of interest" description="Disordered" evidence="8">
    <location>
        <begin position="16"/>
        <end position="44"/>
    </location>
</feature>
<dbReference type="GO" id="GO:0005739">
    <property type="term" value="C:mitochondrion"/>
    <property type="evidence" value="ECO:0007669"/>
    <property type="project" value="UniProtKB-SubCell"/>
</dbReference>
<keyword evidence="11" id="KW-1185">Reference proteome</keyword>
<evidence type="ECO:0000256" key="2">
    <source>
        <dbReference type="ARBA" id="ARBA00022598"/>
    </source>
</evidence>
<dbReference type="AlphaFoldDB" id="A0A5C5G348"/>
<dbReference type="InterPro" id="IPR018027">
    <property type="entry name" value="Asn/Gln_amidotransferase"/>
</dbReference>
<feature type="region of interest" description="Disordered" evidence="8">
    <location>
        <begin position="535"/>
        <end position="555"/>
    </location>
</feature>
<evidence type="ECO:0000256" key="5">
    <source>
        <dbReference type="ARBA" id="ARBA00022917"/>
    </source>
</evidence>
<feature type="region of interest" description="Disordered" evidence="8">
    <location>
        <begin position="193"/>
        <end position="215"/>
    </location>
</feature>
<dbReference type="InterPro" id="IPR017958">
    <property type="entry name" value="Gln-tRNA_amidoTrfase_suB_CS"/>
</dbReference>
<keyword evidence="5 7" id="KW-0648">Protein biosynthesis</keyword>
<dbReference type="GO" id="GO:0032543">
    <property type="term" value="P:mitochondrial translation"/>
    <property type="evidence" value="ECO:0007669"/>
    <property type="project" value="UniProtKB-UniRule"/>
</dbReference>
<dbReference type="PANTHER" id="PTHR11659:SF0">
    <property type="entry name" value="GLUTAMYL-TRNA(GLN) AMIDOTRANSFERASE SUBUNIT B, MITOCHONDRIAL"/>
    <property type="match status" value="1"/>
</dbReference>
<gene>
    <name evidence="10" type="ORF">DMC30DRAFT_101515</name>
</gene>
<reference evidence="10 11" key="1">
    <citation type="submission" date="2019-03" db="EMBL/GenBank/DDBJ databases">
        <title>Rhodosporidium diobovatum UCD-FST 08-225 genome sequencing, assembly, and annotation.</title>
        <authorList>
            <person name="Fakankun I.U."/>
            <person name="Fristensky B."/>
            <person name="Levin D.B."/>
        </authorList>
    </citation>
    <scope>NUCLEOTIDE SEQUENCE [LARGE SCALE GENOMIC DNA]</scope>
    <source>
        <strain evidence="10 11">UCD-FST 08-225</strain>
    </source>
</reference>
<keyword evidence="7" id="KW-0496">Mitochondrion</keyword>
<dbReference type="PANTHER" id="PTHR11659">
    <property type="entry name" value="GLUTAMYL-TRNA GLN AMIDOTRANSFERASE SUBUNIT B MITOCHONDRIAL AND PROKARYOTIC PET112-RELATED"/>
    <property type="match status" value="1"/>
</dbReference>
<comment type="subcellular location">
    <subcellularLocation>
        <location evidence="7">Mitochondrion</location>
    </subcellularLocation>
</comment>
<name>A0A5C5G348_9BASI</name>
<dbReference type="EC" id="6.3.5.-" evidence="7"/>
<evidence type="ECO:0000256" key="7">
    <source>
        <dbReference type="HAMAP-Rule" id="MF_03147"/>
    </source>
</evidence>
<dbReference type="GO" id="GO:0070681">
    <property type="term" value="P:glutaminyl-tRNAGln biosynthesis via transamidation"/>
    <property type="evidence" value="ECO:0007669"/>
    <property type="project" value="UniProtKB-UniRule"/>
</dbReference>
<evidence type="ECO:0000256" key="8">
    <source>
        <dbReference type="SAM" id="MobiDB-lite"/>
    </source>
</evidence>
<comment type="similarity">
    <text evidence="1 7">Belongs to the GatB/GatE family. GatB subfamily.</text>
</comment>
<evidence type="ECO:0000256" key="1">
    <source>
        <dbReference type="ARBA" id="ARBA00005306"/>
    </source>
</evidence>
<dbReference type="EMBL" id="SOZI01000019">
    <property type="protein sequence ID" value="TNY22849.1"/>
    <property type="molecule type" value="Genomic_DNA"/>
</dbReference>
<dbReference type="GO" id="GO:0030956">
    <property type="term" value="C:glutamyl-tRNA(Gln) amidotransferase complex"/>
    <property type="evidence" value="ECO:0007669"/>
    <property type="project" value="UniProtKB-UniRule"/>
</dbReference>
<organism evidence="10 11">
    <name type="scientific">Rhodotorula diobovata</name>
    <dbReference type="NCBI Taxonomy" id="5288"/>
    <lineage>
        <taxon>Eukaryota</taxon>
        <taxon>Fungi</taxon>
        <taxon>Dikarya</taxon>
        <taxon>Basidiomycota</taxon>
        <taxon>Pucciniomycotina</taxon>
        <taxon>Microbotryomycetes</taxon>
        <taxon>Sporidiobolales</taxon>
        <taxon>Sporidiobolaceae</taxon>
        <taxon>Rhodotorula</taxon>
    </lineage>
</organism>
<feature type="region of interest" description="Disordered" evidence="8">
    <location>
        <begin position="611"/>
        <end position="631"/>
    </location>
</feature>
<dbReference type="Pfam" id="PF02934">
    <property type="entry name" value="GatB_N"/>
    <property type="match status" value="1"/>
</dbReference>
<evidence type="ECO:0000256" key="6">
    <source>
        <dbReference type="ARBA" id="ARBA00047913"/>
    </source>
</evidence>
<sequence>MAPRIRTAWALQPWTSPRRGPLATTRHRLASSSSSSSSPATDPRWPGWIPTIGLELHVQLRGNPKLLSPEHAVYDDTPNTHVAPVDAALPGALPVLQPRAVRLALLACLAFNARINPRSTFDRKHYFYPDLTSGYQVTQRYDPLARDGVVRVPRPPARGKSAKAKASARDSDEDEYFEVRLEQIQLEQDTAKSFHDPSLYPSSSSSSSSSGGGGTLVDLNRSGAALIEVVTRPDLQSPEDAAAFVRTLQAALRHVGASGANMERGELRCDVNVSVARAGGAGAPGEGEGEGEALVRGTRCEVKNLNGVRFIAAAIESEIHRQIALLSSGSPVRQSTRGFNALTSSTFHLRSKEDAPDYRYVPDPELAPLVVSRAALDALRREVPELPEEARRRLRREYGLGRREAGVLVALGEGADEGAAGGAQGAQEEDEASPGIGVRWFEQLAKGRDAKLAANWLIHTYLGLLSRSSLSLPRSPLSPPELGTLLDAVAAKQLTTTEARNVLGAFVRRAGETGAGAGPEVGAFGNELDELLASRAAPPASSPSSSSGSGSNNADADLSALVDTLIASHPAEAAKVRAGHDKVVQRLVGAAMKLTRGKADALRVGEELRRRSGGVRRRERETRGEKRGDRVERECTAGVVEARAGTDYLLRSGREQQGHGNE</sequence>
<dbReference type="PROSITE" id="PS01234">
    <property type="entry name" value="GATB"/>
    <property type="match status" value="1"/>
</dbReference>
<dbReference type="NCBIfam" id="NF004012">
    <property type="entry name" value="PRK05477.1-2"/>
    <property type="match status" value="1"/>
</dbReference>
<dbReference type="InterPro" id="IPR006075">
    <property type="entry name" value="Asn/Gln-tRNA_Trfase_suB/E_cat"/>
</dbReference>
<dbReference type="HAMAP" id="MF_00121">
    <property type="entry name" value="GatB"/>
    <property type="match status" value="1"/>
</dbReference>
<dbReference type="SUPFAM" id="SSF89095">
    <property type="entry name" value="GatB/YqeY motif"/>
    <property type="match status" value="2"/>
</dbReference>
<dbReference type="NCBIfam" id="TIGR00133">
    <property type="entry name" value="gatB"/>
    <property type="match status" value="1"/>
</dbReference>
<evidence type="ECO:0000313" key="11">
    <source>
        <dbReference type="Proteomes" id="UP000311382"/>
    </source>
</evidence>
<evidence type="ECO:0000256" key="3">
    <source>
        <dbReference type="ARBA" id="ARBA00022741"/>
    </source>
</evidence>
<protein>
    <recommendedName>
        <fullName evidence="7">Glutamyl-tRNA(Gln) amidotransferase subunit B, mitochondrial</fullName>
        <shortName evidence="7">Glu-AdT subunit B</shortName>
        <ecNumber evidence="7">6.3.5.-</ecNumber>
    </recommendedName>
</protein>
<dbReference type="SMART" id="SM00845">
    <property type="entry name" value="GatB_Yqey"/>
    <property type="match status" value="1"/>
</dbReference>
<dbReference type="GO" id="GO:0016740">
    <property type="term" value="F:transferase activity"/>
    <property type="evidence" value="ECO:0007669"/>
    <property type="project" value="UniProtKB-KW"/>
</dbReference>
<dbReference type="Pfam" id="PF02637">
    <property type="entry name" value="GatB_Yqey"/>
    <property type="match status" value="2"/>
</dbReference>
<comment type="function">
    <text evidence="7">Allows the formation of correctly charged Gln-tRNA(Gln) through the transamidation of misacylated Glu-tRNA(Gln) in the mitochondria. The reaction takes place in the presence of glutamine and ATP through an activated gamma-phospho-Glu-tRNA(Gln).</text>
</comment>
<comment type="catalytic activity">
    <reaction evidence="6 7">
        <text>L-glutamyl-tRNA(Gln) + L-glutamine + ATP + H2O = L-glutaminyl-tRNA(Gln) + L-glutamate + ADP + phosphate + H(+)</text>
        <dbReference type="Rhea" id="RHEA:17521"/>
        <dbReference type="Rhea" id="RHEA-COMP:9681"/>
        <dbReference type="Rhea" id="RHEA-COMP:9684"/>
        <dbReference type="ChEBI" id="CHEBI:15377"/>
        <dbReference type="ChEBI" id="CHEBI:15378"/>
        <dbReference type="ChEBI" id="CHEBI:29985"/>
        <dbReference type="ChEBI" id="CHEBI:30616"/>
        <dbReference type="ChEBI" id="CHEBI:43474"/>
        <dbReference type="ChEBI" id="CHEBI:58359"/>
        <dbReference type="ChEBI" id="CHEBI:78520"/>
        <dbReference type="ChEBI" id="CHEBI:78521"/>
        <dbReference type="ChEBI" id="CHEBI:456216"/>
    </reaction>
</comment>
<keyword evidence="3 7" id="KW-0547">Nucleotide-binding</keyword>
<keyword evidence="2 7" id="KW-0436">Ligase</keyword>